<comment type="caution">
    <text evidence="1">The sequence shown here is derived from an EMBL/GenBank/DDBJ whole genome shotgun (WGS) entry which is preliminary data.</text>
</comment>
<protein>
    <submittedName>
        <fullName evidence="1">Uncharacterized protein</fullName>
    </submittedName>
</protein>
<dbReference type="EMBL" id="JAUSWN010000007">
    <property type="protein sequence ID" value="MDQ0479397.1"/>
    <property type="molecule type" value="Genomic_DNA"/>
</dbReference>
<organism evidence="1 2">
    <name type="scientific">Hathewaya limosa</name>
    <name type="common">Clostridium limosum</name>
    <dbReference type="NCBI Taxonomy" id="1536"/>
    <lineage>
        <taxon>Bacteria</taxon>
        <taxon>Bacillati</taxon>
        <taxon>Bacillota</taxon>
        <taxon>Clostridia</taxon>
        <taxon>Eubacteriales</taxon>
        <taxon>Clostridiaceae</taxon>
        <taxon>Hathewaya</taxon>
    </lineage>
</organism>
<name>A0ABU0JTZ6_HATLI</name>
<evidence type="ECO:0000313" key="2">
    <source>
        <dbReference type="Proteomes" id="UP001224418"/>
    </source>
</evidence>
<sequence>MRRNLKFALILKNDKKVKHLEELKCNLDMDKILEYYKNGQLQRWLKQNNYLEYYDKVQNLKEEVDKYLVRSLENILLDKVKVEEKLFSPIKKIELKDLNLSTENIKESCKYEDLKTEKEIAVGYKEDNKKIIYKTKDEFLKNDYQFQIMKEIVKDSKSLELLKNYYLKVLQDKKHIKFI</sequence>
<evidence type="ECO:0000313" key="1">
    <source>
        <dbReference type="EMBL" id="MDQ0479397.1"/>
    </source>
</evidence>
<proteinExistence type="predicted"/>
<accession>A0ABU0JTZ6</accession>
<dbReference type="RefSeq" id="WP_307355460.1">
    <property type="nucleotide sequence ID" value="NZ_BAAACJ010000032.1"/>
</dbReference>
<gene>
    <name evidence="1" type="ORF">QOZ93_001138</name>
</gene>
<reference evidence="1 2" key="1">
    <citation type="submission" date="2023-07" db="EMBL/GenBank/DDBJ databases">
        <title>Genomic Encyclopedia of Type Strains, Phase IV (KMG-IV): sequencing the most valuable type-strain genomes for metagenomic binning, comparative biology and taxonomic classification.</title>
        <authorList>
            <person name="Goeker M."/>
        </authorList>
    </citation>
    <scope>NUCLEOTIDE SEQUENCE [LARGE SCALE GENOMIC DNA]</scope>
    <source>
        <strain evidence="1 2">DSM 1400</strain>
    </source>
</reference>
<dbReference type="Proteomes" id="UP001224418">
    <property type="component" value="Unassembled WGS sequence"/>
</dbReference>
<keyword evidence="2" id="KW-1185">Reference proteome</keyword>